<dbReference type="AlphaFoldDB" id="A0A8K0V8K2"/>
<evidence type="ECO:0000313" key="2">
    <source>
        <dbReference type="EMBL" id="MBL4917679.1"/>
    </source>
</evidence>
<proteinExistence type="predicted"/>
<organism evidence="2 3">
    <name type="scientific">Szabonella alba</name>
    <dbReference type="NCBI Taxonomy" id="2804194"/>
    <lineage>
        <taxon>Bacteria</taxon>
        <taxon>Pseudomonadati</taxon>
        <taxon>Pseudomonadota</taxon>
        <taxon>Alphaproteobacteria</taxon>
        <taxon>Rhodobacterales</taxon>
        <taxon>Paracoccaceae</taxon>
        <taxon>Szabonella</taxon>
    </lineage>
</organism>
<dbReference type="SUPFAM" id="SSF57625">
    <property type="entry name" value="Invertebrate chitin-binding proteins"/>
    <property type="match status" value="1"/>
</dbReference>
<comment type="caution">
    <text evidence="2">The sequence shown here is derived from an EMBL/GenBank/DDBJ whole genome shotgun (WGS) entry which is preliminary data.</text>
</comment>
<feature type="signal peptide" evidence="1">
    <location>
        <begin position="1"/>
        <end position="21"/>
    </location>
</feature>
<protein>
    <recommendedName>
        <fullName evidence="4">Chitin-binding type-2 domain-containing protein</fullName>
    </recommendedName>
</protein>
<dbReference type="Proteomes" id="UP000648908">
    <property type="component" value="Unassembled WGS sequence"/>
</dbReference>
<dbReference type="EMBL" id="JAESVN010000004">
    <property type="protein sequence ID" value="MBL4917679.1"/>
    <property type="molecule type" value="Genomic_DNA"/>
</dbReference>
<sequence length="51" mass="5095">MKTKAAIALIALMLSPGMAAAYCAGSKHSAMSCGDGTTYDAETRACVPVTG</sequence>
<dbReference type="RefSeq" id="WP_202688990.1">
    <property type="nucleotide sequence ID" value="NZ_JAESVN010000004.1"/>
</dbReference>
<dbReference type="GO" id="GO:0008061">
    <property type="term" value="F:chitin binding"/>
    <property type="evidence" value="ECO:0007669"/>
    <property type="project" value="InterPro"/>
</dbReference>
<name>A0A8K0V8K2_9RHOB</name>
<gene>
    <name evidence="2" type="ORF">JL811_10640</name>
</gene>
<evidence type="ECO:0008006" key="4">
    <source>
        <dbReference type="Google" id="ProtNLM"/>
    </source>
</evidence>
<keyword evidence="3" id="KW-1185">Reference proteome</keyword>
<dbReference type="InterPro" id="IPR036508">
    <property type="entry name" value="Chitin-bd_dom_sf"/>
</dbReference>
<accession>A0A8K0V8K2</accession>
<feature type="chain" id="PRO_5035471235" description="Chitin-binding type-2 domain-containing protein" evidence="1">
    <location>
        <begin position="22"/>
        <end position="51"/>
    </location>
</feature>
<evidence type="ECO:0000313" key="3">
    <source>
        <dbReference type="Proteomes" id="UP000648908"/>
    </source>
</evidence>
<reference evidence="2" key="1">
    <citation type="submission" date="2021-01" db="EMBL/GenBank/DDBJ databases">
        <title>Tabrizicola alba sp. nov. a motile alkaliphilic bacterium isolated from a soda lake.</title>
        <authorList>
            <person name="Szuroczki S."/>
            <person name="Abbaszade G."/>
            <person name="Schumann P."/>
            <person name="Toth E."/>
        </authorList>
    </citation>
    <scope>NUCLEOTIDE SEQUENCE</scope>
    <source>
        <strain evidence="2">DMG-N-6</strain>
    </source>
</reference>
<evidence type="ECO:0000256" key="1">
    <source>
        <dbReference type="SAM" id="SignalP"/>
    </source>
</evidence>
<keyword evidence="1" id="KW-0732">Signal</keyword>